<dbReference type="InterPro" id="IPR003343">
    <property type="entry name" value="Big_2"/>
</dbReference>
<proteinExistence type="predicted"/>
<evidence type="ECO:0000259" key="2">
    <source>
        <dbReference type="Pfam" id="PF02368"/>
    </source>
</evidence>
<dbReference type="SUPFAM" id="SSF49373">
    <property type="entry name" value="Invasin/intimin cell-adhesion fragments"/>
    <property type="match status" value="1"/>
</dbReference>
<accession>A0AAU8LLP9</accession>
<organism evidence="3">
    <name type="scientific">Pseudomonas syringae CC1417</name>
    <dbReference type="NCBI Taxonomy" id="1357272"/>
    <lineage>
        <taxon>Bacteria</taxon>
        <taxon>Pseudomonadati</taxon>
        <taxon>Pseudomonadota</taxon>
        <taxon>Gammaproteobacteria</taxon>
        <taxon>Pseudomonadales</taxon>
        <taxon>Pseudomonadaceae</taxon>
        <taxon>Pseudomonas</taxon>
        <taxon>Pseudomonas syringae</taxon>
    </lineage>
</organism>
<dbReference type="EMBL" id="CP159362">
    <property type="protein sequence ID" value="XCN69133.1"/>
    <property type="molecule type" value="Genomic_DNA"/>
</dbReference>
<dbReference type="Gene3D" id="2.60.40.1080">
    <property type="match status" value="1"/>
</dbReference>
<reference evidence="3" key="1">
    <citation type="journal article" date="2014" name="Genome Announc.">
        <title>Draft Genome Sequences of a Phylogenetically Diverse Suite of Pseudomonas syringae Strains from Multiple Source Populations.</title>
        <authorList>
            <person name="Baltrus D.A."/>
            <person name="Yourstone S."/>
            <person name="Lind A."/>
            <person name="Guilbaud C."/>
            <person name="Sands D.C."/>
            <person name="Jones C.D."/>
            <person name="Morris C.E."/>
            <person name="Dangl J.L."/>
        </authorList>
    </citation>
    <scope>NUCLEOTIDE SEQUENCE</scope>
    <source>
        <strain evidence="3">CC1417</strain>
    </source>
</reference>
<dbReference type="InterPro" id="IPR008964">
    <property type="entry name" value="Invasin/intimin_cell_adhesion"/>
</dbReference>
<gene>
    <name evidence="3" type="ORF">N011_07570</name>
</gene>
<sequence length="964" mass="105350">MTVKTRTRTNYTLASKPTRPSIGERPHSAEAEIYDVVDLPATEAALGLSRTTYNLGGGPLPISLSNAPAYKKVCFNVGDVVRLELVESDTSHVIWQTEFTWSSKRRPGMTSSRVFYIPYDTIKAVAGKLLYVICTAQFGLGKSRISDKQQMLVKGLPVPAQSVDKKGVVLPDPLVLEAIGDVIDPDHISVRGELKYITVAIDYPMELGDVVKLSMIGRDVDQNEVEFTDKERPISESNLSRRPLTITFPDTQIKPLVNGLIRLSYKVGRGGVWQSSAVRTISVGPSLSGLPPFINEVKDGRLNPDLILQSINVHIPSAGTRVGDRVVLYWNDTSRKRPFTDKATVTQLNVDGDLSFDIYADEVIDFNRGKMVTVFYTIERESAEAKASYRSGDYRFFVGNEQEQRAASSVVPALPKVVGVSDGIMDPASAEAGVSVTVPFSGTSEGDSVTTFWQPDGEAAVSIGTVQVDAANVDSYLEFVVSAQAAKSALNKKVTVYYVITRKWLEGREQKLRSKEVLFRLGAPIVSGPPPAPVIGHLDDDFIDPMDVTGGETVTVKPYPSIAVGDQVKLYWVGMAGNGTPDLPVHTVADVTTPLVFNISADVIGWNMGSEVWVYYQVVRQGVAKPVESEIVVFEVDVLGEDHLPKPSIDQASGNVLDLSALSENVTVSLKQWPFMQPRQRVWIRLQGITKDDRPWSVLAWYGRLVTTSEVSQGMSKSITRSRFDNVKDGSSIKVCCTVTYDGDHSEKYADAFPVLTLTVRQPAPVAPVSLGVSPAEVSLVASYPPGSNTPVGGTFVLNPFGGVRPYRFESDDSDVAEVSDQGVVKAVSNGEATVSVHDADGAQVSVSFYVEGFPDVYLLECDRYEVCEATAKEDGAELATLSELRRVCTDPETPLNFGDMSPVVFWTRDTDESETYRTLYLPLEDLDRKVAREAAEFMTAYGAIIVLQAQYEFEEEEQGGDEA</sequence>
<reference evidence="3" key="2">
    <citation type="submission" date="2024-07" db="EMBL/GenBank/DDBJ databases">
        <title>A complete genome sequence for Pseudomonas syringae CC1417.</title>
        <authorList>
            <person name="Baltrus D.A."/>
        </authorList>
    </citation>
    <scope>NUCLEOTIDE SEQUENCE</scope>
    <source>
        <strain evidence="3">CC1417</strain>
    </source>
</reference>
<dbReference type="RefSeq" id="WP_024694069.1">
    <property type="nucleotide sequence ID" value="NZ_CP159362.1"/>
</dbReference>
<protein>
    <submittedName>
        <fullName evidence="3">Ig-like domain-containing protein</fullName>
    </submittedName>
</protein>
<evidence type="ECO:0000256" key="1">
    <source>
        <dbReference type="SAM" id="MobiDB-lite"/>
    </source>
</evidence>
<dbReference type="AlphaFoldDB" id="A0AAU8LLP9"/>
<feature type="domain" description="BIG2" evidence="2">
    <location>
        <begin position="808"/>
        <end position="844"/>
    </location>
</feature>
<dbReference type="Pfam" id="PF02368">
    <property type="entry name" value="Big_2"/>
    <property type="match status" value="1"/>
</dbReference>
<feature type="region of interest" description="Disordered" evidence="1">
    <location>
        <begin position="1"/>
        <end position="25"/>
    </location>
</feature>
<name>A0AAU8LLP9_PSESX</name>
<evidence type="ECO:0000313" key="3">
    <source>
        <dbReference type="EMBL" id="XCN69133.1"/>
    </source>
</evidence>